<evidence type="ECO:0000313" key="1">
    <source>
        <dbReference type="EMBL" id="CAF2070652.1"/>
    </source>
</evidence>
<comment type="caution">
    <text evidence="1">The sequence shown here is derived from an EMBL/GenBank/DDBJ whole genome shotgun (WGS) entry which is preliminary data.</text>
</comment>
<evidence type="ECO:0000313" key="2">
    <source>
        <dbReference type="Proteomes" id="UP000663856"/>
    </source>
</evidence>
<sequence length="1125" mass="129972">MNIAKEQNRQNKLVENLIACAASMFEIGDVELINDTFYRPSQNTLIDAILFNDLFSSLSIHKTIIDRLNKQWEKWEQGKILASDILAKETGKQDQLDSVFSNSCNSLKEKLETNEKVITCLNTYCQGAIDKTKYSDLIKNWHARFEEENIFSIDFPSDLSQIVPFAEKLNPYATAMAWQTYLDQRTRPSGRKKSIGTEGLMEPLERQFSEEIEEDLWTQEQLLSTVLSTDEIVIAPNEPVKVESVSILQQAVNILQDFEVTLKRICEQGDSTPIENILQLFPDVDQAENDLKVLTPLLVHKMLPLLLSVTSFWKNRVRIRHICTGIMNLTAKISDNIDLNILRSVCSINKQTLSQLCFSTYEQYREQFEKKCSFNILTLFYYYGSSSDLFDFVDSLTADDVYNLQEAVNDWDETLVNTKTIFYFATVKNFLDRAYAAISDKQAQVNSLLFEDLIECFRDIWKNNQFDGLSLCFESSALSLASIKRIHLELTDKEQSKRRRIADILQKSNIGFVLLGHHEIIFDIDVKLSNQQQQATTDDEQKEQNITFADLSELRDRARLLEYSSNVQKADHNERDIDKLRKFIQFVSVVEITLETLTALYRTGHPSVSTFLMQEKRFLCADGNCNELIENNTILTDLLDTWEKKLFTMYETHNNLTYFTGDQFWLIEQYIYNPSASTVSHPGFHLLRFIDINPESIKKPDKQFDKPEDRLENLGSLLSKQRPEGFLQKENLKNEKILLVETTNEGILRVILSQFRKTKTPVHIRHLFYCTTQTNWIQIRGFIYRCFYSQSFHQLIRPELLSQSVQDQFVRLLRSLMKDKPDQNFRIGIITTSNIRNQQLINGFRSMGIVDIVRDQDLLNKTDFQQLIQDMNQNCRLVTSQITGLGKSTMIRQEVEKLKTKYVKFPIYGDFDVDTLAERLRSKYSELEIGVLHLDIGTTANSQQLNEILYCLLLFRNFRFGQIAVSIPIETLVYIELDASPDAILNELPSFQHITPSIVIDKVDWATLNIGNKEIQVVANYLQAIVSKKITTQNVNPLMFKNLDLKTCSDLIQGPFFPGKDVNYTTWTQLSIFVAVFHRLFTGFSSNIYFSVESLPEPQLRMDLAQALLQSSNLFTSLSVETVRK</sequence>
<dbReference type="Proteomes" id="UP000663856">
    <property type="component" value="Unassembled WGS sequence"/>
</dbReference>
<organism evidence="1 2">
    <name type="scientific">Rotaria magnacalcarata</name>
    <dbReference type="NCBI Taxonomy" id="392030"/>
    <lineage>
        <taxon>Eukaryota</taxon>
        <taxon>Metazoa</taxon>
        <taxon>Spiralia</taxon>
        <taxon>Gnathifera</taxon>
        <taxon>Rotifera</taxon>
        <taxon>Eurotatoria</taxon>
        <taxon>Bdelloidea</taxon>
        <taxon>Philodinida</taxon>
        <taxon>Philodinidae</taxon>
        <taxon>Rotaria</taxon>
    </lineage>
</organism>
<protein>
    <submittedName>
        <fullName evidence="1">Uncharacterized protein</fullName>
    </submittedName>
</protein>
<dbReference type="EMBL" id="CAJNRF010005396">
    <property type="protein sequence ID" value="CAF2070652.1"/>
    <property type="molecule type" value="Genomic_DNA"/>
</dbReference>
<name>A0A816R7T1_9BILA</name>
<reference evidence="1" key="1">
    <citation type="submission" date="2021-02" db="EMBL/GenBank/DDBJ databases">
        <authorList>
            <person name="Nowell W R."/>
        </authorList>
    </citation>
    <scope>NUCLEOTIDE SEQUENCE</scope>
</reference>
<proteinExistence type="predicted"/>
<dbReference type="AlphaFoldDB" id="A0A816R7T1"/>
<gene>
    <name evidence="1" type="ORF">WKI299_LOCUS14088</name>
</gene>
<accession>A0A816R7T1</accession>